<name>A0A0B2V9K0_TOXCA</name>
<reference evidence="2 3" key="1">
    <citation type="submission" date="2014-11" db="EMBL/GenBank/DDBJ databases">
        <title>Genetic blueprint of the zoonotic pathogen Toxocara canis.</title>
        <authorList>
            <person name="Zhu X.-Q."/>
            <person name="Korhonen P.K."/>
            <person name="Cai H."/>
            <person name="Young N.D."/>
            <person name="Nejsum P."/>
            <person name="von Samson-Himmelstjerna G."/>
            <person name="Boag P.R."/>
            <person name="Tan P."/>
            <person name="Li Q."/>
            <person name="Min J."/>
            <person name="Yang Y."/>
            <person name="Wang X."/>
            <person name="Fang X."/>
            <person name="Hall R.S."/>
            <person name="Hofmann A."/>
            <person name="Sternberg P.W."/>
            <person name="Jex A.R."/>
            <person name="Gasser R.B."/>
        </authorList>
    </citation>
    <scope>NUCLEOTIDE SEQUENCE [LARGE SCALE GENOMIC DNA]</scope>
    <source>
        <strain evidence="2">PN_DK_2014</strain>
    </source>
</reference>
<evidence type="ECO:0000313" key="1">
    <source>
        <dbReference type="EMBL" id="KHN77674.1"/>
    </source>
</evidence>
<dbReference type="EMBL" id="JPKZ01002257">
    <property type="protein sequence ID" value="KHN77675.1"/>
    <property type="molecule type" value="Genomic_DNA"/>
</dbReference>
<gene>
    <name evidence="1" type="ORF">Tcan_01020</name>
    <name evidence="2" type="ORF">Tcan_01021</name>
</gene>
<proteinExistence type="predicted"/>
<dbReference type="EMBL" id="JPKZ01002257">
    <property type="protein sequence ID" value="KHN77674.1"/>
    <property type="molecule type" value="Genomic_DNA"/>
</dbReference>
<accession>A0A0B2V9K0</accession>
<evidence type="ECO:0000313" key="2">
    <source>
        <dbReference type="EMBL" id="KHN77675.1"/>
    </source>
</evidence>
<organism evidence="2 3">
    <name type="scientific">Toxocara canis</name>
    <name type="common">Canine roundworm</name>
    <dbReference type="NCBI Taxonomy" id="6265"/>
    <lineage>
        <taxon>Eukaryota</taxon>
        <taxon>Metazoa</taxon>
        <taxon>Ecdysozoa</taxon>
        <taxon>Nematoda</taxon>
        <taxon>Chromadorea</taxon>
        <taxon>Rhabditida</taxon>
        <taxon>Spirurina</taxon>
        <taxon>Ascaridomorpha</taxon>
        <taxon>Ascaridoidea</taxon>
        <taxon>Toxocaridae</taxon>
        <taxon>Toxocara</taxon>
    </lineage>
</organism>
<dbReference type="AlphaFoldDB" id="A0A0B2V9K0"/>
<comment type="caution">
    <text evidence="2">The sequence shown here is derived from an EMBL/GenBank/DDBJ whole genome shotgun (WGS) entry which is preliminary data.</text>
</comment>
<evidence type="ECO:0000313" key="3">
    <source>
        <dbReference type="Proteomes" id="UP000031036"/>
    </source>
</evidence>
<keyword evidence="3" id="KW-1185">Reference proteome</keyword>
<feature type="non-terminal residue" evidence="2">
    <location>
        <position position="139"/>
    </location>
</feature>
<sequence>MYIMAVETMPLLLVTIVGLICINWSFVREKTWIRFPAAFPTDRQQVDHQAFRNWSEQSYIGMVVSCIDTGIDEITAAFRSLFASKINVAVICEFFIQSSKKKKQNKTKHATMICNYDTRSRMSDQLNAVDKDVIKQPIS</sequence>
<protein>
    <submittedName>
        <fullName evidence="2">Uncharacterized protein</fullName>
    </submittedName>
</protein>
<dbReference type="Proteomes" id="UP000031036">
    <property type="component" value="Unassembled WGS sequence"/>
</dbReference>